<dbReference type="Proteomes" id="UP001061361">
    <property type="component" value="Chromosome"/>
</dbReference>
<dbReference type="CDD" id="cd01045">
    <property type="entry name" value="Ferritin_like_AB"/>
    <property type="match status" value="1"/>
</dbReference>
<dbReference type="PANTHER" id="PTHR33531:SF7">
    <property type="entry name" value="HYPOTHETICAL MEMBRANE PROTEIN, CONSERVED"/>
    <property type="match status" value="1"/>
</dbReference>
<dbReference type="InterPro" id="IPR003251">
    <property type="entry name" value="Rr_diiron-bd_dom"/>
</dbReference>
<evidence type="ECO:0000259" key="1">
    <source>
        <dbReference type="Pfam" id="PF02915"/>
    </source>
</evidence>
<dbReference type="InterPro" id="IPR009078">
    <property type="entry name" value="Ferritin-like_SF"/>
</dbReference>
<feature type="domain" description="Rubrerythrin diiron-binding" evidence="1">
    <location>
        <begin position="12"/>
        <end position="153"/>
    </location>
</feature>
<reference evidence="2" key="1">
    <citation type="submission" date="2022-08" db="EMBL/GenBank/DDBJ databases">
        <title>Genome Sequence of the sulphate-reducing bacterium, Pseudodesulfovibrio portus JCM14722.</title>
        <authorList>
            <person name="Kondo R."/>
            <person name="Kataoka T."/>
        </authorList>
    </citation>
    <scope>NUCLEOTIDE SEQUENCE</scope>
    <source>
        <strain evidence="2">JCM 14722</strain>
    </source>
</reference>
<protein>
    <submittedName>
        <fullName evidence="2">Rubrerythrin</fullName>
    </submittedName>
</protein>
<gene>
    <name evidence="2" type="ORF">JCM14722_31360</name>
</gene>
<evidence type="ECO:0000313" key="3">
    <source>
        <dbReference type="Proteomes" id="UP001061361"/>
    </source>
</evidence>
<dbReference type="PANTHER" id="PTHR33531">
    <property type="entry name" value="RUBRERYTHRIN SUBFAMILY"/>
    <property type="match status" value="1"/>
</dbReference>
<dbReference type="RefSeq" id="WP_264982488.1">
    <property type="nucleotide sequence ID" value="NZ_AP026708.1"/>
</dbReference>
<dbReference type="SUPFAM" id="SSF47240">
    <property type="entry name" value="Ferritin-like"/>
    <property type="match status" value="1"/>
</dbReference>
<accession>A0ABM8AW01</accession>
<organism evidence="2 3">
    <name type="scientific">Pseudodesulfovibrio portus</name>
    <dbReference type="NCBI Taxonomy" id="231439"/>
    <lineage>
        <taxon>Bacteria</taxon>
        <taxon>Pseudomonadati</taxon>
        <taxon>Thermodesulfobacteriota</taxon>
        <taxon>Desulfovibrionia</taxon>
        <taxon>Desulfovibrionales</taxon>
        <taxon>Desulfovibrionaceae</taxon>
    </lineage>
</organism>
<dbReference type="InterPro" id="IPR012347">
    <property type="entry name" value="Ferritin-like"/>
</dbReference>
<keyword evidence="3" id="KW-1185">Reference proteome</keyword>
<dbReference type="Gene3D" id="1.20.1260.10">
    <property type="match status" value="1"/>
</dbReference>
<sequence>MAHFFHANEIANIAIKIERRGREFYLQAVDRAETPRVKEMFKHLAEEEAKHEGIFRSMLARLGKVGVPPWATQDEYMQYIEALIESHMLFNSLGQKFLERAESEKEVIEAAMGFEKDTMLFFLEMEELVPSSEKYAVHQCYEEERKHLRELSRASAQLEADAA</sequence>
<proteinExistence type="predicted"/>
<dbReference type="Pfam" id="PF02915">
    <property type="entry name" value="Rubrerythrin"/>
    <property type="match status" value="1"/>
</dbReference>
<dbReference type="EMBL" id="AP026708">
    <property type="protein sequence ID" value="BDQ35594.1"/>
    <property type="molecule type" value="Genomic_DNA"/>
</dbReference>
<name>A0ABM8AW01_9BACT</name>
<evidence type="ECO:0000313" key="2">
    <source>
        <dbReference type="EMBL" id="BDQ35594.1"/>
    </source>
</evidence>